<keyword evidence="2" id="KW-1133">Transmembrane helix</keyword>
<evidence type="ECO:0000256" key="1">
    <source>
        <dbReference type="SAM" id="MobiDB-lite"/>
    </source>
</evidence>
<sequence>MFNSPHLIYVMTFLPLVFLFLISPSLNLLVRFYSWIVEGMVRMITLRNSDGEVFEAKEAMGMDLHRRSSLVTVARPPSESIDPENPDFRYAEFQAWQFQSSPAFPGSISLVLVPCVTARKGLSSCDKLLDLDPEIERTFRASRIQERISTDSESSLSSSDTPMADHSRTMKELAAPDEAFNFRINQREFVAFVQAKTTIQSCAQIFIKMS</sequence>
<feature type="transmembrane region" description="Helical" evidence="2">
    <location>
        <begin position="6"/>
        <end position="30"/>
    </location>
</feature>
<comment type="caution">
    <text evidence="3">The sequence shown here is derived from an EMBL/GenBank/DDBJ whole genome shotgun (WGS) entry which is preliminary data.</text>
</comment>
<keyword evidence="4" id="KW-1185">Reference proteome</keyword>
<evidence type="ECO:0000313" key="4">
    <source>
        <dbReference type="Proteomes" id="UP000734854"/>
    </source>
</evidence>
<dbReference type="Proteomes" id="UP000734854">
    <property type="component" value="Unassembled WGS sequence"/>
</dbReference>
<proteinExistence type="predicted"/>
<reference evidence="3 4" key="1">
    <citation type="submission" date="2020-08" db="EMBL/GenBank/DDBJ databases">
        <title>Plant Genome Project.</title>
        <authorList>
            <person name="Zhang R.-G."/>
        </authorList>
    </citation>
    <scope>NUCLEOTIDE SEQUENCE [LARGE SCALE GENOMIC DNA]</scope>
    <source>
        <tissue evidence="3">Rhizome</tissue>
    </source>
</reference>
<protein>
    <submittedName>
        <fullName evidence="3">Uncharacterized protein</fullName>
    </submittedName>
</protein>
<keyword evidence="2" id="KW-0812">Transmembrane</keyword>
<accession>A0A8J5KMR7</accession>
<dbReference type="AlphaFoldDB" id="A0A8J5KMR7"/>
<evidence type="ECO:0000313" key="3">
    <source>
        <dbReference type="EMBL" id="KAG6482913.1"/>
    </source>
</evidence>
<feature type="region of interest" description="Disordered" evidence="1">
    <location>
        <begin position="148"/>
        <end position="167"/>
    </location>
</feature>
<dbReference type="EMBL" id="JACMSC010000016">
    <property type="protein sequence ID" value="KAG6482913.1"/>
    <property type="molecule type" value="Genomic_DNA"/>
</dbReference>
<gene>
    <name evidence="3" type="ORF">ZIOFF_059552</name>
</gene>
<keyword evidence="2" id="KW-0472">Membrane</keyword>
<evidence type="ECO:0000256" key="2">
    <source>
        <dbReference type="SAM" id="Phobius"/>
    </source>
</evidence>
<organism evidence="3 4">
    <name type="scientific">Zingiber officinale</name>
    <name type="common">Ginger</name>
    <name type="synonym">Amomum zingiber</name>
    <dbReference type="NCBI Taxonomy" id="94328"/>
    <lineage>
        <taxon>Eukaryota</taxon>
        <taxon>Viridiplantae</taxon>
        <taxon>Streptophyta</taxon>
        <taxon>Embryophyta</taxon>
        <taxon>Tracheophyta</taxon>
        <taxon>Spermatophyta</taxon>
        <taxon>Magnoliopsida</taxon>
        <taxon>Liliopsida</taxon>
        <taxon>Zingiberales</taxon>
        <taxon>Zingiberaceae</taxon>
        <taxon>Zingiber</taxon>
    </lineage>
</organism>
<name>A0A8J5KMR7_ZINOF</name>
<feature type="compositionally biased region" description="Low complexity" evidence="1">
    <location>
        <begin position="151"/>
        <end position="161"/>
    </location>
</feature>